<dbReference type="EMBL" id="QPFP01000060">
    <property type="protein sequence ID" value="TEB25078.1"/>
    <property type="molecule type" value="Genomic_DNA"/>
</dbReference>
<accession>A0A4Y7STU5</accession>
<organism evidence="2 3">
    <name type="scientific">Coprinellus micaceus</name>
    <name type="common">Glistening ink-cap mushroom</name>
    <name type="synonym">Coprinus micaceus</name>
    <dbReference type="NCBI Taxonomy" id="71717"/>
    <lineage>
        <taxon>Eukaryota</taxon>
        <taxon>Fungi</taxon>
        <taxon>Dikarya</taxon>
        <taxon>Basidiomycota</taxon>
        <taxon>Agaricomycotina</taxon>
        <taxon>Agaricomycetes</taxon>
        <taxon>Agaricomycetidae</taxon>
        <taxon>Agaricales</taxon>
        <taxon>Agaricineae</taxon>
        <taxon>Psathyrellaceae</taxon>
        <taxon>Coprinellus</taxon>
    </lineage>
</organism>
<reference evidence="2 3" key="1">
    <citation type="journal article" date="2019" name="Nat. Ecol. Evol.">
        <title>Megaphylogeny resolves global patterns of mushroom evolution.</title>
        <authorList>
            <person name="Varga T."/>
            <person name="Krizsan K."/>
            <person name="Foldi C."/>
            <person name="Dima B."/>
            <person name="Sanchez-Garcia M."/>
            <person name="Sanchez-Ramirez S."/>
            <person name="Szollosi G.J."/>
            <person name="Szarkandi J.G."/>
            <person name="Papp V."/>
            <person name="Albert L."/>
            <person name="Andreopoulos W."/>
            <person name="Angelini C."/>
            <person name="Antonin V."/>
            <person name="Barry K.W."/>
            <person name="Bougher N.L."/>
            <person name="Buchanan P."/>
            <person name="Buyck B."/>
            <person name="Bense V."/>
            <person name="Catcheside P."/>
            <person name="Chovatia M."/>
            <person name="Cooper J."/>
            <person name="Damon W."/>
            <person name="Desjardin D."/>
            <person name="Finy P."/>
            <person name="Geml J."/>
            <person name="Haridas S."/>
            <person name="Hughes K."/>
            <person name="Justo A."/>
            <person name="Karasinski D."/>
            <person name="Kautmanova I."/>
            <person name="Kiss B."/>
            <person name="Kocsube S."/>
            <person name="Kotiranta H."/>
            <person name="LaButti K.M."/>
            <person name="Lechner B.E."/>
            <person name="Liimatainen K."/>
            <person name="Lipzen A."/>
            <person name="Lukacs Z."/>
            <person name="Mihaltcheva S."/>
            <person name="Morgado L.N."/>
            <person name="Niskanen T."/>
            <person name="Noordeloos M.E."/>
            <person name="Ohm R.A."/>
            <person name="Ortiz-Santana B."/>
            <person name="Ovrebo C."/>
            <person name="Racz N."/>
            <person name="Riley R."/>
            <person name="Savchenko A."/>
            <person name="Shiryaev A."/>
            <person name="Soop K."/>
            <person name="Spirin V."/>
            <person name="Szebenyi C."/>
            <person name="Tomsovsky M."/>
            <person name="Tulloss R.E."/>
            <person name="Uehling J."/>
            <person name="Grigoriev I.V."/>
            <person name="Vagvolgyi C."/>
            <person name="Papp T."/>
            <person name="Martin F.M."/>
            <person name="Miettinen O."/>
            <person name="Hibbett D.S."/>
            <person name="Nagy L.G."/>
        </authorList>
    </citation>
    <scope>NUCLEOTIDE SEQUENCE [LARGE SCALE GENOMIC DNA]</scope>
    <source>
        <strain evidence="2 3">FP101781</strain>
    </source>
</reference>
<keyword evidence="3" id="KW-1185">Reference proteome</keyword>
<proteinExistence type="predicted"/>
<feature type="region of interest" description="Disordered" evidence="1">
    <location>
        <begin position="49"/>
        <end position="88"/>
    </location>
</feature>
<comment type="caution">
    <text evidence="2">The sequence shown here is derived from an EMBL/GenBank/DDBJ whole genome shotgun (WGS) entry which is preliminary data.</text>
</comment>
<dbReference type="OrthoDB" id="3055829at2759"/>
<name>A0A4Y7STU5_COPMI</name>
<evidence type="ECO:0000313" key="2">
    <source>
        <dbReference type="EMBL" id="TEB25078.1"/>
    </source>
</evidence>
<evidence type="ECO:0000313" key="3">
    <source>
        <dbReference type="Proteomes" id="UP000298030"/>
    </source>
</evidence>
<dbReference type="AlphaFoldDB" id="A0A4Y7STU5"/>
<dbReference type="Proteomes" id="UP000298030">
    <property type="component" value="Unassembled WGS sequence"/>
</dbReference>
<gene>
    <name evidence="2" type="ORF">FA13DRAFT_1796745</name>
</gene>
<sequence>MASRAPSHLVSLPSLSSSLHALPHATSMSNVSLHPSMYANRAAESEAKLQQALNKQAASLGAQQPSSPVVPGYSQQPQDAMRKKKFTM</sequence>
<feature type="compositionally biased region" description="Low complexity" evidence="1">
    <location>
        <begin position="49"/>
        <end position="58"/>
    </location>
</feature>
<protein>
    <submittedName>
        <fullName evidence="2">Uncharacterized protein</fullName>
    </submittedName>
</protein>
<evidence type="ECO:0000256" key="1">
    <source>
        <dbReference type="SAM" id="MobiDB-lite"/>
    </source>
</evidence>
<feature type="compositionally biased region" description="Polar residues" evidence="1">
    <location>
        <begin position="61"/>
        <end position="78"/>
    </location>
</feature>